<accession>A0A5E4QEA6</accession>
<sequence>MDFGIGFKTTSSASCCSLGGCSSLGFLLPFRQVTSSVLISSTSVSFLIGFNITSSGLSSFGSCIGLGIGFKTTSSAGCCALGFLLPFRQVTSSILISSSSVSFLTGFNITSSGFSSFGSCMDFGIGFKTPSSEGFNLTSSGFSSFSSCIGLGIGFKITSSAGCCSLGFL</sequence>
<reference evidence="1 2" key="1">
    <citation type="submission" date="2017-07" db="EMBL/GenBank/DDBJ databases">
        <authorList>
            <person name="Talla V."/>
            <person name="Backstrom N."/>
        </authorList>
    </citation>
    <scope>NUCLEOTIDE SEQUENCE [LARGE SCALE GENOMIC DNA]</scope>
</reference>
<proteinExistence type="predicted"/>
<dbReference type="EMBL" id="FZQP02002560">
    <property type="protein sequence ID" value="VVC96119.1"/>
    <property type="molecule type" value="Genomic_DNA"/>
</dbReference>
<evidence type="ECO:0000313" key="2">
    <source>
        <dbReference type="Proteomes" id="UP000324832"/>
    </source>
</evidence>
<gene>
    <name evidence="1" type="ORF">LSINAPIS_LOCUS7682</name>
</gene>
<keyword evidence="2" id="KW-1185">Reference proteome</keyword>
<evidence type="ECO:0000313" key="1">
    <source>
        <dbReference type="EMBL" id="VVC96119.1"/>
    </source>
</evidence>
<name>A0A5E4QEA6_9NEOP</name>
<dbReference type="Proteomes" id="UP000324832">
    <property type="component" value="Unassembled WGS sequence"/>
</dbReference>
<dbReference type="AlphaFoldDB" id="A0A5E4QEA6"/>
<organism evidence="1 2">
    <name type="scientific">Leptidea sinapis</name>
    <dbReference type="NCBI Taxonomy" id="189913"/>
    <lineage>
        <taxon>Eukaryota</taxon>
        <taxon>Metazoa</taxon>
        <taxon>Ecdysozoa</taxon>
        <taxon>Arthropoda</taxon>
        <taxon>Hexapoda</taxon>
        <taxon>Insecta</taxon>
        <taxon>Pterygota</taxon>
        <taxon>Neoptera</taxon>
        <taxon>Endopterygota</taxon>
        <taxon>Lepidoptera</taxon>
        <taxon>Glossata</taxon>
        <taxon>Ditrysia</taxon>
        <taxon>Papilionoidea</taxon>
        <taxon>Pieridae</taxon>
        <taxon>Dismorphiinae</taxon>
        <taxon>Leptidea</taxon>
    </lineage>
</organism>
<protein>
    <submittedName>
        <fullName evidence="1">Uncharacterized protein</fullName>
    </submittedName>
</protein>